<dbReference type="CDD" id="cd05312">
    <property type="entry name" value="NAD_bind_1_malic_enz"/>
    <property type="match status" value="1"/>
</dbReference>
<comment type="cofactor">
    <cofactor evidence="1">
        <name>Mn(2+)</name>
        <dbReference type="ChEBI" id="CHEBI:29035"/>
    </cofactor>
</comment>
<dbReference type="InterPro" id="IPR001891">
    <property type="entry name" value="Malic_OxRdtase"/>
</dbReference>
<dbReference type="InterPro" id="IPR036291">
    <property type="entry name" value="NAD(P)-bd_dom_sf"/>
</dbReference>
<dbReference type="PROSITE" id="PS00331">
    <property type="entry name" value="MALIC_ENZYMES"/>
    <property type="match status" value="1"/>
</dbReference>
<feature type="active site" description="Proton acceptor" evidence="5">
    <location>
        <position position="167"/>
    </location>
</feature>
<dbReference type="GO" id="GO:0006108">
    <property type="term" value="P:malate metabolic process"/>
    <property type="evidence" value="ECO:0007669"/>
    <property type="project" value="TreeGrafter"/>
</dbReference>
<dbReference type="PIRSF" id="PIRSF000106">
    <property type="entry name" value="ME"/>
    <property type="match status" value="1"/>
</dbReference>
<sequence length="539" mass="58611">MTECKTTHGVKKLGCPHLNRGLAFTKEERAANGLEGLLPAAVSTGDEQVARVKEMMNRFERPLDKFLVLDSLHATDENLYFKMLVEHTDECMPLVYTPTVGEVCQKFSHIYRYPRGLFVSLEQKGRVAELIANCPQKDVDVIVVTDGQRILGLGDLGANGMGIPVGKLSLYTACAGINPAKTLPVTIDVGTNNPENLADPLYIGLRRERATGADFDELVDEFITEARRRWPNVLIQFEDFGNHNAFALLERYRDKILCFNDDIQGTAAVALAGVYSAVRVSGRKFSEQRFLFLGAGEAATGIADLIVDALVDEGMPREEARKHCALFDSKGLVTANRTGLAANKQPYAHDLPDCTTFLEAVKAIRPTGIVGVAAQPKAFNEEVLAEMAAINERPIIFALSNPTSRAECDAETAYRATEGRALFASGSPFAPVDVCGRHFVPRQGNNSYVFPGLGLGAVFANARMMPTGMFLTAARELAALVSEEDLAQGSLYPSLSEVRHVSMKIGAAVAAYAYEHGLAGNERPSDIEAAVADFMYRPE</sequence>
<dbReference type="Pfam" id="PF03949">
    <property type="entry name" value="Malic_M"/>
    <property type="match status" value="1"/>
</dbReference>
<dbReference type="GO" id="GO:0046872">
    <property type="term" value="F:metal ion binding"/>
    <property type="evidence" value="ECO:0007669"/>
    <property type="project" value="UniProtKB-KW"/>
</dbReference>
<dbReference type="InterPro" id="IPR012301">
    <property type="entry name" value="Malic_N_dom"/>
</dbReference>
<dbReference type="Gene3D" id="3.40.50.10380">
    <property type="entry name" value="Malic enzyme, N-terminal domain"/>
    <property type="match status" value="1"/>
</dbReference>
<feature type="binding site" evidence="7">
    <location>
        <position position="238"/>
    </location>
    <ligand>
        <name>a divalent metal cation</name>
        <dbReference type="ChEBI" id="CHEBI:60240"/>
    </ligand>
</feature>
<organism evidence="11 12">
    <name type="scientific">Sutterella megalosphaeroides</name>
    <dbReference type="NCBI Taxonomy" id="2494234"/>
    <lineage>
        <taxon>Bacteria</taxon>
        <taxon>Pseudomonadati</taxon>
        <taxon>Pseudomonadota</taxon>
        <taxon>Betaproteobacteria</taxon>
        <taxon>Burkholderiales</taxon>
        <taxon>Sutterellaceae</taxon>
        <taxon>Sutterella</taxon>
    </lineage>
</organism>
<dbReference type="SUPFAM" id="SSF51735">
    <property type="entry name" value="NAD(P)-binding Rossmann-fold domains"/>
    <property type="match status" value="1"/>
</dbReference>
<feature type="active site" description="Proton donor" evidence="5">
    <location>
        <position position="96"/>
    </location>
</feature>
<accession>A0A2Z6I7B8</accession>
<dbReference type="KEGG" id="sutt:SUTMEG_00230"/>
<dbReference type="InterPro" id="IPR046346">
    <property type="entry name" value="Aminoacid_DH-like_N_sf"/>
</dbReference>
<reference evidence="11 12" key="1">
    <citation type="journal article" date="2018" name="Int. J. Syst. Evol. Microbiol.">
        <title>Mesosutterella multiformis gen. nov., sp. nov., a member of the family Sutterellaceae and Sutterella megalosphaeroides sp. nov., isolated from human faeces.</title>
        <authorList>
            <person name="Sakamoto M."/>
            <person name="Ikeyama N."/>
            <person name="Kunihiro T."/>
            <person name="Iino T."/>
            <person name="Yuki M."/>
            <person name="Ohkuma M."/>
        </authorList>
    </citation>
    <scope>NUCLEOTIDE SEQUENCE [LARGE SCALE GENOMIC DNA]</scope>
    <source>
        <strain evidence="11 12">6FBBBH3</strain>
    </source>
</reference>
<evidence type="ECO:0000256" key="6">
    <source>
        <dbReference type="PIRSR" id="PIRSR000106-2"/>
    </source>
</evidence>
<feature type="binding site" evidence="6">
    <location>
        <position position="445"/>
    </location>
    <ligand>
        <name>(S)-malate</name>
        <dbReference type="ChEBI" id="CHEBI:15589"/>
    </ligand>
</feature>
<dbReference type="NCBIfam" id="NF010052">
    <property type="entry name" value="PRK13529.1"/>
    <property type="match status" value="1"/>
</dbReference>
<feature type="binding site" evidence="7">
    <location>
        <position position="239"/>
    </location>
    <ligand>
        <name>a divalent metal cation</name>
        <dbReference type="ChEBI" id="CHEBI:60240"/>
    </ligand>
</feature>
<evidence type="ECO:0000256" key="8">
    <source>
        <dbReference type="RuleBase" id="RU003427"/>
    </source>
</evidence>
<feature type="binding site" evidence="6">
    <location>
        <position position="401"/>
    </location>
    <ligand>
        <name>(S)-malate</name>
        <dbReference type="ChEBI" id="CHEBI:15589"/>
    </ligand>
</feature>
<feature type="binding site" evidence="6">
    <location>
        <position position="149"/>
    </location>
    <ligand>
        <name>(S)-malate</name>
        <dbReference type="ChEBI" id="CHEBI:15589"/>
    </ligand>
</feature>
<keyword evidence="3 7" id="KW-0479">Metal-binding</keyword>
<keyword evidence="4" id="KW-0560">Oxidoreductase</keyword>
<keyword evidence="12" id="KW-1185">Reference proteome</keyword>
<evidence type="ECO:0000256" key="4">
    <source>
        <dbReference type="ARBA" id="ARBA00023002"/>
    </source>
</evidence>
<dbReference type="EMBL" id="AP018786">
    <property type="protein sequence ID" value="BBF22132.1"/>
    <property type="molecule type" value="Genomic_DNA"/>
</dbReference>
<dbReference type="AlphaFoldDB" id="A0A2Z6I7B8"/>
<comment type="similarity">
    <text evidence="2 8">Belongs to the malic enzymes family.</text>
</comment>
<feature type="domain" description="Malic enzyme N-terminal" evidence="10">
    <location>
        <begin position="73"/>
        <end position="253"/>
    </location>
</feature>
<dbReference type="InterPro" id="IPR012302">
    <property type="entry name" value="Malic_NAD-bd"/>
</dbReference>
<dbReference type="SMART" id="SM00919">
    <property type="entry name" value="Malic_M"/>
    <property type="match status" value="1"/>
</dbReference>
<dbReference type="GO" id="GO:0051287">
    <property type="term" value="F:NAD binding"/>
    <property type="evidence" value="ECO:0007669"/>
    <property type="project" value="InterPro"/>
</dbReference>
<dbReference type="FunFam" id="3.40.50.720:FF:000060">
    <property type="entry name" value="Malic enzyme"/>
    <property type="match status" value="1"/>
</dbReference>
<dbReference type="InterPro" id="IPR037062">
    <property type="entry name" value="Malic_N_dom_sf"/>
</dbReference>
<dbReference type="Proteomes" id="UP000271003">
    <property type="component" value="Chromosome"/>
</dbReference>
<dbReference type="PRINTS" id="PR00072">
    <property type="entry name" value="MALOXRDTASE"/>
</dbReference>
<evidence type="ECO:0000259" key="10">
    <source>
        <dbReference type="SMART" id="SM01274"/>
    </source>
</evidence>
<name>A0A2Z6I7B8_9BURK</name>
<comment type="cofactor">
    <cofactor evidence="7">
        <name>Mg(2+)</name>
        <dbReference type="ChEBI" id="CHEBI:18420"/>
    </cofactor>
    <cofactor evidence="7">
        <name>Mn(2+)</name>
        <dbReference type="ChEBI" id="CHEBI:29035"/>
    </cofactor>
    <text evidence="7">Divalent metal cations. Prefers magnesium or manganese.</text>
</comment>
<dbReference type="InterPro" id="IPR015884">
    <property type="entry name" value="Malic_enzyme_CS"/>
</dbReference>
<evidence type="ECO:0000313" key="11">
    <source>
        <dbReference type="EMBL" id="BBF22132.1"/>
    </source>
</evidence>
<evidence type="ECO:0000256" key="5">
    <source>
        <dbReference type="PIRSR" id="PIRSR000106-1"/>
    </source>
</evidence>
<proteinExistence type="inferred from homology"/>
<protein>
    <submittedName>
        <fullName evidence="11">NAD-dependent malic enzyme</fullName>
    </submittedName>
</protein>
<evidence type="ECO:0000256" key="1">
    <source>
        <dbReference type="ARBA" id="ARBA00001936"/>
    </source>
</evidence>
<feature type="domain" description="Malic enzyme NAD-binding" evidence="9">
    <location>
        <begin position="263"/>
        <end position="514"/>
    </location>
</feature>
<dbReference type="PANTHER" id="PTHR23406">
    <property type="entry name" value="MALIC ENZYME-RELATED"/>
    <property type="match status" value="1"/>
</dbReference>
<dbReference type="GO" id="GO:0004473">
    <property type="term" value="F:malate dehydrogenase (decarboxylating) (NADP+) activity"/>
    <property type="evidence" value="ECO:0007669"/>
    <property type="project" value="TreeGrafter"/>
</dbReference>
<dbReference type="OrthoDB" id="3314528at2"/>
<evidence type="ECO:0000256" key="7">
    <source>
        <dbReference type="PIRSR" id="PIRSR000106-3"/>
    </source>
</evidence>
<dbReference type="SMART" id="SM01274">
    <property type="entry name" value="malic"/>
    <property type="match status" value="1"/>
</dbReference>
<evidence type="ECO:0000313" key="12">
    <source>
        <dbReference type="Proteomes" id="UP000271003"/>
    </source>
</evidence>
<evidence type="ECO:0000259" key="9">
    <source>
        <dbReference type="SMART" id="SM00919"/>
    </source>
</evidence>
<dbReference type="PANTHER" id="PTHR23406:SF90">
    <property type="entry name" value="MALIC ENZYME-RELATED"/>
    <property type="match status" value="1"/>
</dbReference>
<dbReference type="RefSeq" id="WP_120175804.1">
    <property type="nucleotide sequence ID" value="NZ_AP018786.1"/>
</dbReference>
<gene>
    <name evidence="11" type="ORF">SUTMEG_00230</name>
</gene>
<dbReference type="SUPFAM" id="SSF53223">
    <property type="entry name" value="Aminoacid dehydrogenase-like, N-terminal domain"/>
    <property type="match status" value="1"/>
</dbReference>
<dbReference type="Pfam" id="PF00390">
    <property type="entry name" value="malic"/>
    <property type="match status" value="1"/>
</dbReference>
<evidence type="ECO:0000256" key="3">
    <source>
        <dbReference type="ARBA" id="ARBA00022723"/>
    </source>
</evidence>
<dbReference type="Gene3D" id="3.40.50.720">
    <property type="entry name" value="NAD(P)-binding Rossmann-like Domain"/>
    <property type="match status" value="1"/>
</dbReference>
<feature type="binding site" evidence="7">
    <location>
        <position position="262"/>
    </location>
    <ligand>
        <name>a divalent metal cation</name>
        <dbReference type="ChEBI" id="CHEBI:60240"/>
    </ligand>
</feature>
<evidence type="ECO:0000256" key="2">
    <source>
        <dbReference type="ARBA" id="ARBA00008785"/>
    </source>
</evidence>